<dbReference type="Gramene" id="CDY51819">
    <property type="protein sequence ID" value="CDY51819"/>
    <property type="gene ID" value="GSBRNA2T00004293001"/>
</dbReference>
<accession>A0A078IQW1</accession>
<dbReference type="AlphaFoldDB" id="A0A078IQW1"/>
<sequence>MAASGSDRDTGNEAIHPSGIEIQQRRLDLSSESRACILHGHRLRRRCAGVVQDSKGSAFL</sequence>
<evidence type="ECO:0000313" key="1">
    <source>
        <dbReference type="EMBL" id="CDY51819.1"/>
    </source>
</evidence>
<name>A0A078IQW1_BRANA</name>
<keyword evidence="2" id="KW-1185">Reference proteome</keyword>
<reference evidence="1 2" key="1">
    <citation type="journal article" date="2014" name="Science">
        <title>Plant genetics. Early allopolyploid evolution in the post-Neolithic Brassica napus oilseed genome.</title>
        <authorList>
            <person name="Chalhoub B."/>
            <person name="Denoeud F."/>
            <person name="Liu S."/>
            <person name="Parkin I.A."/>
            <person name="Tang H."/>
            <person name="Wang X."/>
            <person name="Chiquet J."/>
            <person name="Belcram H."/>
            <person name="Tong C."/>
            <person name="Samans B."/>
            <person name="Correa M."/>
            <person name="Da Silva C."/>
            <person name="Just J."/>
            <person name="Falentin C."/>
            <person name="Koh C.S."/>
            <person name="Le Clainche I."/>
            <person name="Bernard M."/>
            <person name="Bento P."/>
            <person name="Noel B."/>
            <person name="Labadie K."/>
            <person name="Alberti A."/>
            <person name="Charles M."/>
            <person name="Arnaud D."/>
            <person name="Guo H."/>
            <person name="Daviaud C."/>
            <person name="Alamery S."/>
            <person name="Jabbari K."/>
            <person name="Zhao M."/>
            <person name="Edger P.P."/>
            <person name="Chelaifa H."/>
            <person name="Tack D."/>
            <person name="Lassalle G."/>
            <person name="Mestiri I."/>
            <person name="Schnel N."/>
            <person name="Le Paslier M.C."/>
            <person name="Fan G."/>
            <person name="Renault V."/>
            <person name="Bayer P.E."/>
            <person name="Golicz A.A."/>
            <person name="Manoli S."/>
            <person name="Lee T.H."/>
            <person name="Thi V.H."/>
            <person name="Chalabi S."/>
            <person name="Hu Q."/>
            <person name="Fan C."/>
            <person name="Tollenaere R."/>
            <person name="Lu Y."/>
            <person name="Battail C."/>
            <person name="Shen J."/>
            <person name="Sidebottom C.H."/>
            <person name="Wang X."/>
            <person name="Canaguier A."/>
            <person name="Chauveau A."/>
            <person name="Berard A."/>
            <person name="Deniot G."/>
            <person name="Guan M."/>
            <person name="Liu Z."/>
            <person name="Sun F."/>
            <person name="Lim Y.P."/>
            <person name="Lyons E."/>
            <person name="Town C.D."/>
            <person name="Bancroft I."/>
            <person name="Wang X."/>
            <person name="Meng J."/>
            <person name="Ma J."/>
            <person name="Pires J.C."/>
            <person name="King G.J."/>
            <person name="Brunel D."/>
            <person name="Delourme R."/>
            <person name="Renard M."/>
            <person name="Aury J.M."/>
            <person name="Adams K.L."/>
            <person name="Batley J."/>
            <person name="Snowdon R.J."/>
            <person name="Tost J."/>
            <person name="Edwards D."/>
            <person name="Zhou Y."/>
            <person name="Hua W."/>
            <person name="Sharpe A.G."/>
            <person name="Paterson A.H."/>
            <person name="Guan C."/>
            <person name="Wincker P."/>
        </authorList>
    </citation>
    <scope>NUCLEOTIDE SEQUENCE [LARGE SCALE GENOMIC DNA]</scope>
    <source>
        <strain evidence="2">cv. Darmor-bzh</strain>
    </source>
</reference>
<dbReference type="PaxDb" id="3708-A0A078IQW1"/>
<protein>
    <submittedName>
        <fullName evidence="1">BnaC04g53750D protein</fullName>
    </submittedName>
</protein>
<dbReference type="EMBL" id="LK033031">
    <property type="protein sequence ID" value="CDY51819.1"/>
    <property type="molecule type" value="Genomic_DNA"/>
</dbReference>
<gene>
    <name evidence="1" type="primary">BnaC04g53750D</name>
    <name evidence="1" type="ORF">GSBRNA2T00004293001</name>
</gene>
<evidence type="ECO:0000313" key="2">
    <source>
        <dbReference type="Proteomes" id="UP000028999"/>
    </source>
</evidence>
<dbReference type="Proteomes" id="UP000028999">
    <property type="component" value="Unassembled WGS sequence"/>
</dbReference>
<organism evidence="1 2">
    <name type="scientific">Brassica napus</name>
    <name type="common">Rape</name>
    <dbReference type="NCBI Taxonomy" id="3708"/>
    <lineage>
        <taxon>Eukaryota</taxon>
        <taxon>Viridiplantae</taxon>
        <taxon>Streptophyta</taxon>
        <taxon>Embryophyta</taxon>
        <taxon>Tracheophyta</taxon>
        <taxon>Spermatophyta</taxon>
        <taxon>Magnoliopsida</taxon>
        <taxon>eudicotyledons</taxon>
        <taxon>Gunneridae</taxon>
        <taxon>Pentapetalae</taxon>
        <taxon>rosids</taxon>
        <taxon>malvids</taxon>
        <taxon>Brassicales</taxon>
        <taxon>Brassicaceae</taxon>
        <taxon>Brassiceae</taxon>
        <taxon>Brassica</taxon>
    </lineage>
</organism>
<proteinExistence type="predicted"/>